<evidence type="ECO:0000256" key="1">
    <source>
        <dbReference type="ARBA" id="ARBA00004067"/>
    </source>
</evidence>
<feature type="binding site" evidence="15">
    <location>
        <position position="440"/>
    </location>
    <ligand>
        <name>Zn(2+)</name>
        <dbReference type="ChEBI" id="CHEBI:29105"/>
    </ligand>
</feature>
<evidence type="ECO:0000256" key="2">
    <source>
        <dbReference type="ARBA" id="ARBA00012722"/>
    </source>
</evidence>
<keyword evidence="17" id="KW-0175">Coiled coil</keyword>
<dbReference type="AlphaFoldDB" id="A0A1E5G217"/>
<feature type="binding site" evidence="15">
    <location>
        <position position="119"/>
    </location>
    <ligand>
        <name>NAD(+)</name>
        <dbReference type="ChEBI" id="CHEBI:57540"/>
    </ligand>
</feature>
<dbReference type="PANTHER" id="PTHR23389">
    <property type="entry name" value="CHROMOSOME TRANSMISSION FIDELITY FACTOR 18"/>
    <property type="match status" value="1"/>
</dbReference>
<feature type="domain" description="BRCT" evidence="18">
    <location>
        <begin position="603"/>
        <end position="679"/>
    </location>
</feature>
<dbReference type="Proteomes" id="UP000094296">
    <property type="component" value="Unassembled WGS sequence"/>
</dbReference>
<dbReference type="GO" id="GO:0046872">
    <property type="term" value="F:metal ion binding"/>
    <property type="evidence" value="ECO:0007669"/>
    <property type="project" value="UniProtKB-KW"/>
</dbReference>
<dbReference type="GO" id="GO:0006281">
    <property type="term" value="P:DNA repair"/>
    <property type="evidence" value="ECO:0007669"/>
    <property type="project" value="UniProtKB-KW"/>
</dbReference>
<evidence type="ECO:0000256" key="16">
    <source>
        <dbReference type="RuleBase" id="RU000618"/>
    </source>
</evidence>
<dbReference type="EC" id="6.5.1.2" evidence="2 15"/>
<dbReference type="RefSeq" id="WP_069643075.1">
    <property type="nucleotide sequence ID" value="NZ_MIJE01000022.1"/>
</dbReference>
<dbReference type="STRING" id="766136.BHF68_05365"/>
<evidence type="ECO:0000256" key="7">
    <source>
        <dbReference type="ARBA" id="ARBA00022763"/>
    </source>
</evidence>
<dbReference type="InterPro" id="IPR033136">
    <property type="entry name" value="DNA_ligase_CS"/>
</dbReference>
<dbReference type="SMART" id="SM00278">
    <property type="entry name" value="HhH1"/>
    <property type="match status" value="3"/>
</dbReference>
<dbReference type="FunFam" id="1.10.150.20:FF:000006">
    <property type="entry name" value="DNA ligase"/>
    <property type="match status" value="1"/>
</dbReference>
<dbReference type="Gene3D" id="2.40.50.140">
    <property type="entry name" value="Nucleic acid-binding proteins"/>
    <property type="match status" value="1"/>
</dbReference>
<evidence type="ECO:0000256" key="8">
    <source>
        <dbReference type="ARBA" id="ARBA00022833"/>
    </source>
</evidence>
<dbReference type="Pfam" id="PF03120">
    <property type="entry name" value="OB_DNA_ligase"/>
    <property type="match status" value="1"/>
</dbReference>
<keyword evidence="20" id="KW-1185">Reference proteome</keyword>
<evidence type="ECO:0000256" key="12">
    <source>
        <dbReference type="ARBA" id="ARBA00023211"/>
    </source>
</evidence>
<dbReference type="Gene3D" id="6.20.10.30">
    <property type="match status" value="1"/>
</dbReference>
<dbReference type="InterPro" id="IPR018239">
    <property type="entry name" value="DNA_ligase_AS"/>
</dbReference>
<feature type="binding site" evidence="15">
    <location>
        <position position="299"/>
    </location>
    <ligand>
        <name>NAD(+)</name>
        <dbReference type="ChEBI" id="CHEBI:57540"/>
    </ligand>
</feature>
<proteinExistence type="inferred from homology"/>
<feature type="binding site" evidence="15">
    <location>
        <begin position="39"/>
        <end position="43"/>
    </location>
    <ligand>
        <name>NAD(+)</name>
        <dbReference type="ChEBI" id="CHEBI:57540"/>
    </ligand>
</feature>
<dbReference type="SUPFAM" id="SSF56091">
    <property type="entry name" value="DNA ligase/mRNA capping enzyme, catalytic domain"/>
    <property type="match status" value="1"/>
</dbReference>
<dbReference type="Gene3D" id="1.10.150.20">
    <property type="entry name" value="5' to 3' exonuclease, C-terminal subdomain"/>
    <property type="match status" value="2"/>
</dbReference>
<dbReference type="CDD" id="cd17748">
    <property type="entry name" value="BRCT_DNA_ligase_like"/>
    <property type="match status" value="1"/>
</dbReference>
<name>A0A1E5G217_9FIRM</name>
<dbReference type="OrthoDB" id="9759736at2"/>
<evidence type="ECO:0000256" key="11">
    <source>
        <dbReference type="ARBA" id="ARBA00023204"/>
    </source>
</evidence>
<dbReference type="Gene3D" id="1.10.287.610">
    <property type="entry name" value="Helix hairpin bin"/>
    <property type="match status" value="1"/>
</dbReference>
<accession>A0A1E5G217</accession>
<keyword evidence="10 15" id="KW-0520">NAD</keyword>
<dbReference type="GO" id="GO:0003677">
    <property type="term" value="F:DNA binding"/>
    <property type="evidence" value="ECO:0007669"/>
    <property type="project" value="InterPro"/>
</dbReference>
<dbReference type="InterPro" id="IPR004150">
    <property type="entry name" value="NAD_DNA_ligase_OB"/>
</dbReference>
<dbReference type="Gene3D" id="3.30.470.30">
    <property type="entry name" value="DNA ligase/mRNA capping enzyme"/>
    <property type="match status" value="1"/>
</dbReference>
<dbReference type="SUPFAM" id="SSF50249">
    <property type="entry name" value="Nucleic acid-binding proteins"/>
    <property type="match status" value="1"/>
</dbReference>
<keyword evidence="11 15" id="KW-0234">DNA repair</keyword>
<feature type="binding site" evidence="15">
    <location>
        <position position="323"/>
    </location>
    <ligand>
        <name>NAD(+)</name>
        <dbReference type="ChEBI" id="CHEBI:57540"/>
    </ligand>
</feature>
<dbReference type="InterPro" id="IPR004149">
    <property type="entry name" value="Znf_DNAligase_C4"/>
</dbReference>
<evidence type="ECO:0000256" key="13">
    <source>
        <dbReference type="ARBA" id="ARBA00034005"/>
    </source>
</evidence>
<dbReference type="SUPFAM" id="SSF47781">
    <property type="entry name" value="RuvA domain 2-like"/>
    <property type="match status" value="1"/>
</dbReference>
<feature type="active site" description="N6-AMP-lysine intermediate" evidence="15">
    <location>
        <position position="121"/>
    </location>
</feature>
<dbReference type="GO" id="GO:0006260">
    <property type="term" value="P:DNA replication"/>
    <property type="evidence" value="ECO:0007669"/>
    <property type="project" value="UniProtKB-KW"/>
</dbReference>
<feature type="binding site" evidence="15">
    <location>
        <begin position="88"/>
        <end position="89"/>
    </location>
    <ligand>
        <name>NAD(+)</name>
        <dbReference type="ChEBI" id="CHEBI:57540"/>
    </ligand>
</feature>
<evidence type="ECO:0000256" key="17">
    <source>
        <dbReference type="SAM" id="Coils"/>
    </source>
</evidence>
<dbReference type="Pfam" id="PF03119">
    <property type="entry name" value="DNA_ligase_ZBD"/>
    <property type="match status" value="1"/>
</dbReference>
<dbReference type="PROSITE" id="PS01056">
    <property type="entry name" value="DNA_LIGASE_N2"/>
    <property type="match status" value="1"/>
</dbReference>
<dbReference type="InterPro" id="IPR003583">
    <property type="entry name" value="Hlx-hairpin-Hlx_DNA-bd_motif"/>
</dbReference>
<feature type="binding site" evidence="15">
    <location>
        <position position="176"/>
    </location>
    <ligand>
        <name>NAD(+)</name>
        <dbReference type="ChEBI" id="CHEBI:57540"/>
    </ligand>
</feature>
<feature type="binding site" evidence="15">
    <location>
        <position position="142"/>
    </location>
    <ligand>
        <name>NAD(+)</name>
        <dbReference type="ChEBI" id="CHEBI:57540"/>
    </ligand>
</feature>
<dbReference type="SMART" id="SM00532">
    <property type="entry name" value="LIGANc"/>
    <property type="match status" value="1"/>
</dbReference>
<protein>
    <recommendedName>
        <fullName evidence="3 15">DNA ligase</fullName>
        <ecNumber evidence="2 15">6.5.1.2</ecNumber>
    </recommendedName>
    <alternativeName>
        <fullName evidence="15">Polydeoxyribonucleotide synthase [NAD(+)]</fullName>
    </alternativeName>
</protein>
<dbReference type="FunFam" id="2.40.50.140:FF:000012">
    <property type="entry name" value="DNA ligase"/>
    <property type="match status" value="1"/>
</dbReference>
<evidence type="ECO:0000256" key="6">
    <source>
        <dbReference type="ARBA" id="ARBA00022723"/>
    </source>
</evidence>
<dbReference type="InterPro" id="IPR001679">
    <property type="entry name" value="DNA_ligase"/>
</dbReference>
<dbReference type="PANTHER" id="PTHR23389:SF9">
    <property type="entry name" value="DNA LIGASE"/>
    <property type="match status" value="1"/>
</dbReference>
<dbReference type="InterPro" id="IPR012340">
    <property type="entry name" value="NA-bd_OB-fold"/>
</dbReference>
<dbReference type="CDD" id="cd00114">
    <property type="entry name" value="LIGANc"/>
    <property type="match status" value="1"/>
</dbReference>
<evidence type="ECO:0000256" key="14">
    <source>
        <dbReference type="ARBA" id="ARBA00060881"/>
    </source>
</evidence>
<comment type="function">
    <text evidence="1 15">DNA ligase that catalyzes the formation of phosphodiester linkages between 5'-phosphoryl and 3'-hydroxyl groups in double-stranded DNA using NAD as a coenzyme and as the energy source for the reaction. It is essential for DNA replication and repair of damaged DNA.</text>
</comment>
<dbReference type="InterPro" id="IPR013839">
    <property type="entry name" value="DNAligase_adenylation"/>
</dbReference>
<keyword evidence="4 15" id="KW-0436">Ligase</keyword>
<comment type="similarity">
    <text evidence="14 15">Belongs to the NAD-dependent DNA ligase family. LigA subfamily.</text>
</comment>
<dbReference type="Pfam" id="PF01653">
    <property type="entry name" value="DNA_ligase_aden"/>
    <property type="match status" value="1"/>
</dbReference>
<dbReference type="PIRSF" id="PIRSF001604">
    <property type="entry name" value="LigA"/>
    <property type="match status" value="1"/>
</dbReference>
<dbReference type="PROSITE" id="PS50172">
    <property type="entry name" value="BRCT"/>
    <property type="match status" value="1"/>
</dbReference>
<gene>
    <name evidence="15" type="primary">ligA</name>
    <name evidence="19" type="ORF">BHF68_05365</name>
</gene>
<dbReference type="Pfam" id="PF12826">
    <property type="entry name" value="HHH_2"/>
    <property type="match status" value="1"/>
</dbReference>
<evidence type="ECO:0000256" key="4">
    <source>
        <dbReference type="ARBA" id="ARBA00022598"/>
    </source>
</evidence>
<feature type="binding site" evidence="15">
    <location>
        <position position="417"/>
    </location>
    <ligand>
        <name>Zn(2+)</name>
        <dbReference type="ChEBI" id="CHEBI:29105"/>
    </ligand>
</feature>
<dbReference type="EMBL" id="MIJE01000022">
    <property type="protein sequence ID" value="OEF97029.1"/>
    <property type="molecule type" value="Genomic_DNA"/>
</dbReference>
<organism evidence="19 20">
    <name type="scientific">Desulfuribacillus alkaliarsenatis</name>
    <dbReference type="NCBI Taxonomy" id="766136"/>
    <lineage>
        <taxon>Bacteria</taxon>
        <taxon>Bacillati</taxon>
        <taxon>Bacillota</taxon>
        <taxon>Desulfuribacillia</taxon>
        <taxon>Desulfuribacillales</taxon>
        <taxon>Desulfuribacillaceae</taxon>
        <taxon>Desulfuribacillus</taxon>
    </lineage>
</organism>
<feature type="binding site" evidence="15">
    <location>
        <position position="435"/>
    </location>
    <ligand>
        <name>Zn(2+)</name>
        <dbReference type="ChEBI" id="CHEBI:29105"/>
    </ligand>
</feature>
<dbReference type="Pfam" id="PF14520">
    <property type="entry name" value="HHH_5"/>
    <property type="match status" value="1"/>
</dbReference>
<dbReference type="SMART" id="SM00292">
    <property type="entry name" value="BRCT"/>
    <property type="match status" value="1"/>
</dbReference>
<dbReference type="NCBIfam" id="TIGR00575">
    <property type="entry name" value="dnlj"/>
    <property type="match status" value="1"/>
</dbReference>
<dbReference type="InterPro" id="IPR013840">
    <property type="entry name" value="DNAligase_N"/>
</dbReference>
<comment type="cofactor">
    <cofactor evidence="15">
        <name>Mg(2+)</name>
        <dbReference type="ChEBI" id="CHEBI:18420"/>
    </cofactor>
    <cofactor evidence="15">
        <name>Mn(2+)</name>
        <dbReference type="ChEBI" id="CHEBI:29035"/>
    </cofactor>
</comment>
<dbReference type="FunFam" id="1.10.287.610:FF:000002">
    <property type="entry name" value="DNA ligase"/>
    <property type="match status" value="1"/>
</dbReference>
<dbReference type="GO" id="GO:0005829">
    <property type="term" value="C:cytosol"/>
    <property type="evidence" value="ECO:0007669"/>
    <property type="project" value="TreeGrafter"/>
</dbReference>
<dbReference type="FunFam" id="1.10.150.20:FF:000007">
    <property type="entry name" value="DNA ligase"/>
    <property type="match status" value="1"/>
</dbReference>
<dbReference type="InterPro" id="IPR010994">
    <property type="entry name" value="RuvA_2-like"/>
</dbReference>
<keyword evidence="6 15" id="KW-0479">Metal-binding</keyword>
<dbReference type="Pfam" id="PF22745">
    <property type="entry name" value="Nlig-Ia"/>
    <property type="match status" value="1"/>
</dbReference>
<dbReference type="SUPFAM" id="SSF52113">
    <property type="entry name" value="BRCT domain"/>
    <property type="match status" value="1"/>
</dbReference>
<feature type="coiled-coil region" evidence="17">
    <location>
        <begin position="1"/>
        <end position="28"/>
    </location>
</feature>
<evidence type="ECO:0000256" key="5">
    <source>
        <dbReference type="ARBA" id="ARBA00022705"/>
    </source>
</evidence>
<keyword evidence="9 15" id="KW-0460">Magnesium</keyword>
<dbReference type="InterPro" id="IPR001357">
    <property type="entry name" value="BRCT_dom"/>
</dbReference>
<dbReference type="InterPro" id="IPR036420">
    <property type="entry name" value="BRCT_dom_sf"/>
</dbReference>
<comment type="caution">
    <text evidence="19">The sequence shown here is derived from an EMBL/GenBank/DDBJ whole genome shotgun (WGS) entry which is preliminary data.</text>
</comment>
<dbReference type="Pfam" id="PF00533">
    <property type="entry name" value="BRCT"/>
    <property type="match status" value="1"/>
</dbReference>
<dbReference type="NCBIfam" id="NF005932">
    <property type="entry name" value="PRK07956.1"/>
    <property type="match status" value="1"/>
</dbReference>
<keyword evidence="12 15" id="KW-0464">Manganese</keyword>
<dbReference type="HAMAP" id="MF_01588">
    <property type="entry name" value="DNA_ligase_A"/>
    <property type="match status" value="1"/>
</dbReference>
<keyword evidence="8 15" id="KW-0862">Zinc</keyword>
<feature type="binding site" evidence="15">
    <location>
        <position position="420"/>
    </location>
    <ligand>
        <name>Zn(2+)</name>
        <dbReference type="ChEBI" id="CHEBI:29105"/>
    </ligand>
</feature>
<evidence type="ECO:0000256" key="9">
    <source>
        <dbReference type="ARBA" id="ARBA00022842"/>
    </source>
</evidence>
<dbReference type="InterPro" id="IPR041663">
    <property type="entry name" value="DisA/LigA_HHH"/>
</dbReference>
<dbReference type="Gene3D" id="3.40.50.10190">
    <property type="entry name" value="BRCT domain"/>
    <property type="match status" value="1"/>
</dbReference>
<sequence length="686" mass="76458">MATDKTQLQTVEKELNNLKEQIEDHNYRYYVLDAPVISDTEYDQLMKRLLDMEAQYPELATADSPSQKVGGQPLSQFSKVDHLVPMYSLSNAFNENDLREFDRRVKKDLGTDQVSYVCELKIDGLAISLYYEQGRLIRGATRGDGTTGEDITENLKRIGSIPLKLRQPVTLEVRGEAFLSKKEFARINQEREEQGEMLFANPRNAAAGSLRQLDPKVVEKRALDVFMYGLGHTDQQSLAAAHLPIEKQADIFSVFQELGLKTNKEVKVIANIEEVIDIVQYWQEHRQQLPYEIDGLVVKVNSFPQQQQLGFTAKSPRYAIALKFPAEQGISVIEDVIFSVGRTGVVTPTAVLQPVQLAGTTVSRATLHNQDLITEKDIRIGDTVLVQKAGDIIPEIVRSITDKRTGEEKSIEYPKDCPACGSELVKLDGEVAIRCINPACPALNKEAIIHFVSRNAMNIDGLGEKVVIQLFDAELIRDVADLYFLSKEQLLPLERMGEKSVDNLLAAIDKSRSNSLEKLIFGLGIRFIGSKASKILAAHFQDFEALQKASFEELIAINEIGDKMANSIIAYFKKPEFNTLLEKLKKAEINLQYVSRANNTTGNTDNIFAGKTVVLTGTLEKLTRKEASEKLEQLGATVTNSVSKSTDYLVAGEKAGSKLKKAQELGVTILTEEQLLEQLGFLTMLI</sequence>
<evidence type="ECO:0000313" key="20">
    <source>
        <dbReference type="Proteomes" id="UP000094296"/>
    </source>
</evidence>
<comment type="catalytic activity">
    <reaction evidence="13 15 16">
        <text>NAD(+) + (deoxyribonucleotide)n-3'-hydroxyl + 5'-phospho-(deoxyribonucleotide)m = (deoxyribonucleotide)n+m + AMP + beta-nicotinamide D-nucleotide.</text>
        <dbReference type="EC" id="6.5.1.2"/>
    </reaction>
</comment>
<dbReference type="FunFam" id="3.30.470.30:FF:000001">
    <property type="entry name" value="DNA ligase"/>
    <property type="match status" value="1"/>
</dbReference>
<dbReference type="PROSITE" id="PS01055">
    <property type="entry name" value="DNA_LIGASE_N1"/>
    <property type="match status" value="1"/>
</dbReference>
<evidence type="ECO:0000256" key="15">
    <source>
        <dbReference type="HAMAP-Rule" id="MF_01588"/>
    </source>
</evidence>
<evidence type="ECO:0000256" key="3">
    <source>
        <dbReference type="ARBA" id="ARBA00013308"/>
    </source>
</evidence>
<keyword evidence="7 15" id="KW-0227">DNA damage</keyword>
<evidence type="ECO:0000256" key="10">
    <source>
        <dbReference type="ARBA" id="ARBA00023027"/>
    </source>
</evidence>
<evidence type="ECO:0000259" key="18">
    <source>
        <dbReference type="PROSITE" id="PS50172"/>
    </source>
</evidence>
<reference evidence="19 20" key="1">
    <citation type="submission" date="2016-09" db="EMBL/GenBank/DDBJ databases">
        <title>Draft genome sequence for the type strain of Desulfuribacillus alkaliarsenatis AHT28, an obligately anaerobic, sulfidogenic bacterium isolated from Russian soda lake sediments.</title>
        <authorList>
            <person name="Abin C.A."/>
            <person name="Hollibaugh J.T."/>
        </authorList>
    </citation>
    <scope>NUCLEOTIDE SEQUENCE [LARGE SCALE GENOMIC DNA]</scope>
    <source>
        <strain evidence="19 20">AHT28</strain>
    </source>
</reference>
<dbReference type="GO" id="GO:0003911">
    <property type="term" value="F:DNA ligase (NAD+) activity"/>
    <property type="evidence" value="ECO:0007669"/>
    <property type="project" value="UniProtKB-UniRule"/>
</dbReference>
<evidence type="ECO:0000313" key="19">
    <source>
        <dbReference type="EMBL" id="OEF97029.1"/>
    </source>
</evidence>
<keyword evidence="5 15" id="KW-0235">DNA replication</keyword>